<dbReference type="InterPro" id="IPR002068">
    <property type="entry name" value="A-crystallin/Hsp20_dom"/>
</dbReference>
<dbReference type="Gene3D" id="2.60.40.790">
    <property type="match status" value="1"/>
</dbReference>
<sequence>MALPARRRMTQPTESQSRGWVRDPLSEFDELFGRIGNLLESTVGGRAAGDAWAPLADISESADAYYVEAELPGVQREDIKVEIAERELVISGELKENERGDVTRHGTRRRTGRFEYRTLLPGKVKADEISASLKDGVLTVKAPKAPTAISRKVEISGG</sequence>
<dbReference type="PROSITE" id="PS01031">
    <property type="entry name" value="SHSP"/>
    <property type="match status" value="1"/>
</dbReference>
<protein>
    <submittedName>
        <fullName evidence="5">Heat-shock protein Hsp20</fullName>
    </submittedName>
</protein>
<evidence type="ECO:0000256" key="1">
    <source>
        <dbReference type="PROSITE-ProRule" id="PRU00285"/>
    </source>
</evidence>
<comment type="similarity">
    <text evidence="1 2">Belongs to the small heat shock protein (HSP20) family.</text>
</comment>
<reference evidence="5 6" key="1">
    <citation type="submission" date="2015-10" db="EMBL/GenBank/DDBJ databases">
        <title>Draft genome sequence of pyrrolomycin-producing Streptomyces vitaminophilus.</title>
        <authorList>
            <person name="Graham D.E."/>
            <person name="Mahan K.M."/>
            <person name="Klingeman D.M."/>
            <person name="Hettich R.L."/>
            <person name="Parry R.J."/>
        </authorList>
    </citation>
    <scope>NUCLEOTIDE SEQUENCE [LARGE SCALE GENOMIC DNA]</scope>
    <source>
        <strain evidence="5 6">ATCC 31673</strain>
    </source>
</reference>
<dbReference type="InterPro" id="IPR031107">
    <property type="entry name" value="Small_HSP"/>
</dbReference>
<evidence type="ECO:0000313" key="6">
    <source>
        <dbReference type="Proteomes" id="UP000050867"/>
    </source>
</evidence>
<dbReference type="CDD" id="cd06464">
    <property type="entry name" value="ACD_sHsps-like"/>
    <property type="match status" value="1"/>
</dbReference>
<evidence type="ECO:0000259" key="4">
    <source>
        <dbReference type="PROSITE" id="PS01031"/>
    </source>
</evidence>
<name>A0A0T6LYW4_WENVI</name>
<proteinExistence type="inferred from homology"/>
<feature type="region of interest" description="Disordered" evidence="3">
    <location>
        <begin position="1"/>
        <end position="20"/>
    </location>
</feature>
<dbReference type="OrthoDB" id="9809760at2"/>
<dbReference type="RefSeq" id="WP_026220067.1">
    <property type="nucleotide sequence ID" value="NZ_LLZU01000001.1"/>
</dbReference>
<evidence type="ECO:0000256" key="2">
    <source>
        <dbReference type="RuleBase" id="RU003616"/>
    </source>
</evidence>
<accession>A0A0T6LYW4</accession>
<gene>
    <name evidence="5" type="ORF">AQ490_00335</name>
</gene>
<comment type="caution">
    <text evidence="5">The sequence shown here is derived from an EMBL/GenBank/DDBJ whole genome shotgun (WGS) entry which is preliminary data.</text>
</comment>
<dbReference type="SUPFAM" id="SSF49764">
    <property type="entry name" value="HSP20-like chaperones"/>
    <property type="match status" value="1"/>
</dbReference>
<dbReference type="PANTHER" id="PTHR11527">
    <property type="entry name" value="HEAT-SHOCK PROTEIN 20 FAMILY MEMBER"/>
    <property type="match status" value="1"/>
</dbReference>
<dbReference type="InterPro" id="IPR008978">
    <property type="entry name" value="HSP20-like_chaperone"/>
</dbReference>
<evidence type="ECO:0000256" key="3">
    <source>
        <dbReference type="SAM" id="MobiDB-lite"/>
    </source>
</evidence>
<dbReference type="STRING" id="76728.AQ490_00335"/>
<keyword evidence="6" id="KW-1185">Reference proteome</keyword>
<dbReference type="Pfam" id="PF00011">
    <property type="entry name" value="HSP20"/>
    <property type="match status" value="1"/>
</dbReference>
<dbReference type="eggNOG" id="COG0071">
    <property type="taxonomic scope" value="Bacteria"/>
</dbReference>
<dbReference type="Proteomes" id="UP000050867">
    <property type="component" value="Unassembled WGS sequence"/>
</dbReference>
<organism evidence="5 6">
    <name type="scientific">Wenjunlia vitaminophila</name>
    <name type="common">Streptomyces vitaminophilus</name>
    <dbReference type="NCBI Taxonomy" id="76728"/>
    <lineage>
        <taxon>Bacteria</taxon>
        <taxon>Bacillati</taxon>
        <taxon>Actinomycetota</taxon>
        <taxon>Actinomycetes</taxon>
        <taxon>Kitasatosporales</taxon>
        <taxon>Streptomycetaceae</taxon>
        <taxon>Wenjunlia</taxon>
    </lineage>
</organism>
<feature type="domain" description="SHSP" evidence="4">
    <location>
        <begin position="46"/>
        <end position="158"/>
    </location>
</feature>
<evidence type="ECO:0000313" key="5">
    <source>
        <dbReference type="EMBL" id="KRV51258.1"/>
    </source>
</evidence>
<dbReference type="EMBL" id="LLZU01000001">
    <property type="protein sequence ID" value="KRV51258.1"/>
    <property type="molecule type" value="Genomic_DNA"/>
</dbReference>
<dbReference type="AlphaFoldDB" id="A0A0T6LYW4"/>